<dbReference type="AlphaFoldDB" id="A0AAD5R1T5"/>
<accession>A0AAD5R1T5</accession>
<reference evidence="4" key="1">
    <citation type="submission" date="2021-06" db="EMBL/GenBank/DDBJ databases">
        <title>Parelaphostrongylus tenuis whole genome reference sequence.</title>
        <authorList>
            <person name="Garwood T.J."/>
            <person name="Larsen P.A."/>
            <person name="Fountain-Jones N.M."/>
            <person name="Garbe J.R."/>
            <person name="Macchietto M.G."/>
            <person name="Kania S.A."/>
            <person name="Gerhold R.W."/>
            <person name="Richards J.E."/>
            <person name="Wolf T.M."/>
        </authorList>
    </citation>
    <scope>NUCLEOTIDE SEQUENCE</scope>
    <source>
        <strain evidence="4">MNPRO001-30</strain>
        <tissue evidence="4">Meninges</tissue>
    </source>
</reference>
<evidence type="ECO:0000259" key="3">
    <source>
        <dbReference type="PROSITE" id="PS51034"/>
    </source>
</evidence>
<dbReference type="Pfam" id="PF25057">
    <property type="entry name" value="CUT_N"/>
    <property type="match status" value="1"/>
</dbReference>
<dbReference type="PROSITE" id="PS51034">
    <property type="entry name" value="ZP_2"/>
    <property type="match status" value="1"/>
</dbReference>
<dbReference type="InterPro" id="IPR051962">
    <property type="entry name" value="Cuticlin"/>
</dbReference>
<evidence type="ECO:0000313" key="4">
    <source>
        <dbReference type="EMBL" id="KAJ1368010.1"/>
    </source>
</evidence>
<dbReference type="InterPro" id="IPR001507">
    <property type="entry name" value="ZP_dom"/>
</dbReference>
<dbReference type="GO" id="GO:0042302">
    <property type="term" value="F:structural constituent of cuticle"/>
    <property type="evidence" value="ECO:0007669"/>
    <property type="project" value="UniProtKB-KW"/>
</dbReference>
<keyword evidence="5" id="KW-1185">Reference proteome</keyword>
<feature type="domain" description="ZP" evidence="3">
    <location>
        <begin position="41"/>
        <end position="198"/>
    </location>
</feature>
<evidence type="ECO:0000256" key="1">
    <source>
        <dbReference type="ARBA" id="ARBA00022460"/>
    </source>
</evidence>
<gene>
    <name evidence="4" type="ORF">KIN20_029058</name>
</gene>
<dbReference type="EMBL" id="JAHQIW010006065">
    <property type="protein sequence ID" value="KAJ1368010.1"/>
    <property type="molecule type" value="Genomic_DNA"/>
</dbReference>
<dbReference type="InterPro" id="IPR056953">
    <property type="entry name" value="CUT_N"/>
</dbReference>
<name>A0AAD5R1T5_PARTN</name>
<organism evidence="4 5">
    <name type="scientific">Parelaphostrongylus tenuis</name>
    <name type="common">Meningeal worm</name>
    <dbReference type="NCBI Taxonomy" id="148309"/>
    <lineage>
        <taxon>Eukaryota</taxon>
        <taxon>Metazoa</taxon>
        <taxon>Ecdysozoa</taxon>
        <taxon>Nematoda</taxon>
        <taxon>Chromadorea</taxon>
        <taxon>Rhabditida</taxon>
        <taxon>Rhabditina</taxon>
        <taxon>Rhabditomorpha</taxon>
        <taxon>Strongyloidea</taxon>
        <taxon>Metastrongylidae</taxon>
        <taxon>Parelaphostrongylus</taxon>
    </lineage>
</organism>
<evidence type="ECO:0000256" key="2">
    <source>
        <dbReference type="ARBA" id="ARBA00022729"/>
    </source>
</evidence>
<sequence>MCVALLASYDAQSLTTLAQQLRVYLVFCPYEPRVRGATDITCDEHSVSLTVRTQRPMNGLMYAQNFHDNSRCFLVTNGASREASLTFHEGECGLSKTPSQNRDGYYFNITVILQFHPLILTRADQGLDVKCFYPQMLTPQKMIPVPKRVWATQPAPIASTGTVHRNVSHWMPRSGKLYTINGSVTVLHNSNTSSITAA</sequence>
<dbReference type="PANTHER" id="PTHR22907">
    <property type="entry name" value="GH04558P"/>
    <property type="match status" value="1"/>
</dbReference>
<keyword evidence="1" id="KW-0193">Cuticle</keyword>
<proteinExistence type="predicted"/>
<comment type="caution">
    <text evidence="4">The sequence shown here is derived from an EMBL/GenBank/DDBJ whole genome shotgun (WGS) entry which is preliminary data.</text>
</comment>
<dbReference type="Proteomes" id="UP001196413">
    <property type="component" value="Unassembled WGS sequence"/>
</dbReference>
<evidence type="ECO:0000313" key="5">
    <source>
        <dbReference type="Proteomes" id="UP001196413"/>
    </source>
</evidence>
<dbReference type="PANTHER" id="PTHR22907:SF53">
    <property type="entry name" value="VON WILLEBRAND FACTOR TYPE A DOMAIN PROTEIN"/>
    <property type="match status" value="1"/>
</dbReference>
<protein>
    <recommendedName>
        <fullName evidence="3">ZP domain-containing protein</fullName>
    </recommendedName>
</protein>
<keyword evidence="2" id="KW-0732">Signal</keyword>